<dbReference type="GeneID" id="29980252"/>
<feature type="domain" description="Fe2OG dioxygenase" evidence="6">
    <location>
        <begin position="151"/>
        <end position="271"/>
    </location>
</feature>
<dbReference type="GO" id="GO:0031418">
    <property type="term" value="F:L-ascorbic acid binding"/>
    <property type="evidence" value="ECO:0007669"/>
    <property type="project" value="InterPro"/>
</dbReference>
<sequence>MPPKATSGQLLFALILGLLVAFVPGLFYTLRNYSEAQVERANGLYQFIPGVRSKDLGVSTTTDWHGYEAQIVSRDPSIIYIKNFLSSSEASHFIRISEGKYQPSPLYRGDDVLIDQTRRLSEFVEVERDDVVKQVERRARRFQGWRGKSTQLQRPRVQKYKEGGFLDYHYDWDPLVDDGNRVTTFMIYLSDNCTGGETNFSRVKKLEDPRWCSSILDCNSTYPGITFRPVAGSAVFWENMYPNGSFHDKVIHAALPVRSGEKIGLNLWFWDSGWKKPAGEA</sequence>
<protein>
    <recommendedName>
        <fullName evidence="6">Fe2OG dioxygenase domain-containing protein</fullName>
    </recommendedName>
</protein>
<reference evidence="7 8" key="1">
    <citation type="journal article" date="2016" name="Genome Announc.">
        <title>Draft Whole-Genome Sequence of Trichoderma gamsii T6085, a Promising Biocontrol Agent of Fusarium Head Blight on Wheat.</title>
        <authorList>
            <person name="Baroncelli R."/>
            <person name="Zapparata A."/>
            <person name="Piaggeschi G."/>
            <person name="Sarrocco S."/>
            <person name="Vannacci G."/>
        </authorList>
    </citation>
    <scope>NUCLEOTIDE SEQUENCE [LARGE SCALE GENOMIC DNA]</scope>
    <source>
        <strain evidence="7 8">T6085</strain>
    </source>
</reference>
<comment type="caution">
    <text evidence="7">The sequence shown here is derived from an EMBL/GenBank/DDBJ whole genome shotgun (WGS) entry which is preliminary data.</text>
</comment>
<dbReference type="RefSeq" id="XP_018666311.1">
    <property type="nucleotide sequence ID" value="XM_018800169.1"/>
</dbReference>
<dbReference type="SMART" id="SM00702">
    <property type="entry name" value="P4Hc"/>
    <property type="match status" value="1"/>
</dbReference>
<gene>
    <name evidence="7" type="ORF">TGAM01_v201928</name>
</gene>
<dbReference type="AlphaFoldDB" id="A0A2P4ZX18"/>
<dbReference type="Gene3D" id="2.60.120.620">
    <property type="entry name" value="q2cbj1_9rhob like domain"/>
    <property type="match status" value="1"/>
</dbReference>
<dbReference type="Pfam" id="PF13640">
    <property type="entry name" value="2OG-FeII_Oxy_3"/>
    <property type="match status" value="1"/>
</dbReference>
<evidence type="ECO:0000256" key="5">
    <source>
        <dbReference type="ARBA" id="ARBA00023004"/>
    </source>
</evidence>
<dbReference type="PANTHER" id="PTHR10869:SF246">
    <property type="entry name" value="TRANSMEMBRANE PROLYL 4-HYDROXYLASE"/>
    <property type="match status" value="1"/>
</dbReference>
<keyword evidence="4" id="KW-0560">Oxidoreductase</keyword>
<dbReference type="GO" id="GO:0004656">
    <property type="term" value="F:procollagen-proline 4-dioxygenase activity"/>
    <property type="evidence" value="ECO:0007669"/>
    <property type="project" value="TreeGrafter"/>
</dbReference>
<dbReference type="PANTHER" id="PTHR10869">
    <property type="entry name" value="PROLYL 4-HYDROXYLASE ALPHA SUBUNIT"/>
    <property type="match status" value="1"/>
</dbReference>
<dbReference type="PROSITE" id="PS51471">
    <property type="entry name" value="FE2OG_OXY"/>
    <property type="match status" value="1"/>
</dbReference>
<evidence type="ECO:0000256" key="3">
    <source>
        <dbReference type="ARBA" id="ARBA00022964"/>
    </source>
</evidence>
<dbReference type="InterPro" id="IPR006620">
    <property type="entry name" value="Pro_4_hyd_alph"/>
</dbReference>
<proteinExistence type="predicted"/>
<dbReference type="STRING" id="398673.A0A2P4ZX18"/>
<dbReference type="EMBL" id="JPDN02000005">
    <property type="protein sequence ID" value="PON28820.1"/>
    <property type="molecule type" value="Genomic_DNA"/>
</dbReference>
<organism evidence="7 8">
    <name type="scientific">Trichoderma gamsii</name>
    <dbReference type="NCBI Taxonomy" id="398673"/>
    <lineage>
        <taxon>Eukaryota</taxon>
        <taxon>Fungi</taxon>
        <taxon>Dikarya</taxon>
        <taxon>Ascomycota</taxon>
        <taxon>Pezizomycotina</taxon>
        <taxon>Sordariomycetes</taxon>
        <taxon>Hypocreomycetidae</taxon>
        <taxon>Hypocreales</taxon>
        <taxon>Hypocreaceae</taxon>
        <taxon>Trichoderma</taxon>
    </lineage>
</organism>
<keyword evidence="5" id="KW-0408">Iron</keyword>
<name>A0A2P4ZX18_9HYPO</name>
<keyword evidence="8" id="KW-1185">Reference proteome</keyword>
<dbReference type="InterPro" id="IPR005123">
    <property type="entry name" value="Oxoglu/Fe-dep_dioxygenase_dom"/>
</dbReference>
<evidence type="ECO:0000256" key="4">
    <source>
        <dbReference type="ARBA" id="ARBA00023002"/>
    </source>
</evidence>
<dbReference type="InterPro" id="IPR044862">
    <property type="entry name" value="Pro_4_hyd_alph_FE2OG_OXY"/>
</dbReference>
<evidence type="ECO:0000256" key="2">
    <source>
        <dbReference type="ARBA" id="ARBA00022723"/>
    </source>
</evidence>
<comment type="cofactor">
    <cofactor evidence="1">
        <name>L-ascorbate</name>
        <dbReference type="ChEBI" id="CHEBI:38290"/>
    </cofactor>
</comment>
<dbReference type="GO" id="GO:0005783">
    <property type="term" value="C:endoplasmic reticulum"/>
    <property type="evidence" value="ECO:0007669"/>
    <property type="project" value="TreeGrafter"/>
</dbReference>
<evidence type="ECO:0000256" key="1">
    <source>
        <dbReference type="ARBA" id="ARBA00001961"/>
    </source>
</evidence>
<dbReference type="GO" id="GO:0005506">
    <property type="term" value="F:iron ion binding"/>
    <property type="evidence" value="ECO:0007669"/>
    <property type="project" value="InterPro"/>
</dbReference>
<evidence type="ECO:0000313" key="7">
    <source>
        <dbReference type="EMBL" id="PON28820.1"/>
    </source>
</evidence>
<dbReference type="Proteomes" id="UP000054821">
    <property type="component" value="Unassembled WGS sequence"/>
</dbReference>
<evidence type="ECO:0000259" key="6">
    <source>
        <dbReference type="PROSITE" id="PS51471"/>
    </source>
</evidence>
<keyword evidence="2" id="KW-0479">Metal-binding</keyword>
<keyword evidence="3" id="KW-0223">Dioxygenase</keyword>
<evidence type="ECO:0000313" key="8">
    <source>
        <dbReference type="Proteomes" id="UP000054821"/>
    </source>
</evidence>
<accession>A0A2P4ZX18</accession>
<dbReference type="InterPro" id="IPR045054">
    <property type="entry name" value="P4HA-like"/>
</dbReference>